<dbReference type="Pfam" id="PF05139">
    <property type="entry name" value="Erythro_esteras"/>
    <property type="match status" value="1"/>
</dbReference>
<evidence type="ECO:0000313" key="1">
    <source>
        <dbReference type="EMBL" id="MDC0677599.1"/>
    </source>
</evidence>
<dbReference type="RefSeq" id="WP_272094354.1">
    <property type="nucleotide sequence ID" value="NZ_JAQNDK010000001.1"/>
</dbReference>
<dbReference type="EMBL" id="JAQNDK010000001">
    <property type="protein sequence ID" value="MDC0677599.1"/>
    <property type="molecule type" value="Genomic_DNA"/>
</dbReference>
<keyword evidence="2" id="KW-1185">Reference proteome</keyword>
<proteinExistence type="predicted"/>
<name>A0ABT5BTV9_9BACT</name>
<dbReference type="PANTHER" id="PTHR31299">
    <property type="entry name" value="ESTERASE, PUTATIVE (AFU_ORTHOLOGUE AFUA_1G05850)-RELATED"/>
    <property type="match status" value="1"/>
</dbReference>
<dbReference type="Gene3D" id="3.30.1870.10">
    <property type="entry name" value="EreA-like, domain 2"/>
    <property type="match status" value="1"/>
</dbReference>
<dbReference type="CDD" id="cd14728">
    <property type="entry name" value="Ere-like"/>
    <property type="match status" value="1"/>
</dbReference>
<dbReference type="InterPro" id="IPR007815">
    <property type="entry name" value="Emycin_Estase"/>
</dbReference>
<dbReference type="PANTHER" id="PTHR31299:SF0">
    <property type="entry name" value="ESTERASE, PUTATIVE (AFU_ORTHOLOGUE AFUA_1G05850)-RELATED"/>
    <property type="match status" value="1"/>
</dbReference>
<dbReference type="Proteomes" id="UP001217485">
    <property type="component" value="Unassembled WGS sequence"/>
</dbReference>
<dbReference type="InterPro" id="IPR014622">
    <property type="entry name" value="UCP036794_erythomycin"/>
</dbReference>
<organism evidence="1 2">
    <name type="scientific">Sorangium atrum</name>
    <dbReference type="NCBI Taxonomy" id="2995308"/>
    <lineage>
        <taxon>Bacteria</taxon>
        <taxon>Pseudomonadati</taxon>
        <taxon>Myxococcota</taxon>
        <taxon>Polyangia</taxon>
        <taxon>Polyangiales</taxon>
        <taxon>Polyangiaceae</taxon>
        <taxon>Sorangium</taxon>
    </lineage>
</organism>
<gene>
    <name evidence="1" type="ORF">POL72_07570</name>
</gene>
<dbReference type="SUPFAM" id="SSF159501">
    <property type="entry name" value="EreA/ChaN-like"/>
    <property type="match status" value="1"/>
</dbReference>
<comment type="caution">
    <text evidence="1">The sequence shown here is derived from an EMBL/GenBank/DDBJ whole genome shotgun (WGS) entry which is preliminary data.</text>
</comment>
<dbReference type="InterPro" id="IPR052036">
    <property type="entry name" value="Hydrolase/PRTase-associated"/>
</dbReference>
<dbReference type="Gene3D" id="1.20.1440.30">
    <property type="entry name" value="Biosynthetic Protein domain"/>
    <property type="match status" value="1"/>
</dbReference>
<dbReference type="Gene3D" id="3.40.1660.10">
    <property type="entry name" value="EreA-like (biosynthetic domain)"/>
    <property type="match status" value="1"/>
</dbReference>
<evidence type="ECO:0000313" key="2">
    <source>
        <dbReference type="Proteomes" id="UP001217485"/>
    </source>
</evidence>
<accession>A0ABT5BTV9</accession>
<reference evidence="1 2" key="1">
    <citation type="submission" date="2023-01" db="EMBL/GenBank/DDBJ databases">
        <title>Minimal conservation of predation-associated metabolite biosynthetic gene clusters underscores biosynthetic potential of Myxococcota including descriptions for ten novel species: Archangium lansinium sp. nov., Myxococcus landrumus sp. nov., Nannocystis bai.</title>
        <authorList>
            <person name="Ahearne A."/>
            <person name="Stevens C."/>
            <person name="Dowd S."/>
        </authorList>
    </citation>
    <scope>NUCLEOTIDE SEQUENCE [LARGE SCALE GENOMIC DNA]</scope>
    <source>
        <strain evidence="1 2">WIWO2</strain>
    </source>
</reference>
<sequence length="447" mass="50796">MARLRRLIEPGTRATPDLLAGLRALARPLRSTADLDPLIERIGDARCALLGEATHGTREFYTWRAELSRRLIVEAGASFIAVEGDWPDCYRVNRYVKGYADAGSSARAVLRAFDRWPTWMWANEEVADLIEWLRRYNEGRSEEQRVGFYGLDVYSLWDSLREVMRYLEGAAPDALPAARRALRCFEPYADDAQGYARATVLVPESCQAEAVRLLAEVRRRAPAFGADGRDGHFVAEQNALVVKNAEAYYRAMVLSDAESWNVRDRHMAETLDRLLEQHGPRGRAIVWAHNTHIGDSRFTDMAERGEVNLGQLARERHGEERVALVAFGTHRGTVIAAREWDAPMEVMRLPVGRPESWEDLLHETGGRDQLLIFEPGRLPQESLAWRGHRAVGVVYHPEYDWYGNYVPTVLPRRYDALLFVDESQAVRPLHLAPRAEREPPETYPTGV</sequence>
<dbReference type="PIRSF" id="PIRSF036794">
    <property type="entry name" value="UCP_erythr_ester"/>
    <property type="match status" value="1"/>
</dbReference>
<protein>
    <submittedName>
        <fullName evidence="1">Erythromycin esterase family protein</fullName>
    </submittedName>
</protein>